<name>A0ACB9B9J7_ARCLA</name>
<accession>A0ACB9B9J7</accession>
<reference evidence="2" key="1">
    <citation type="journal article" date="2022" name="Mol. Ecol. Resour.">
        <title>The genomes of chicory, endive, great burdock and yacon provide insights into Asteraceae palaeo-polyploidization history and plant inulin production.</title>
        <authorList>
            <person name="Fan W."/>
            <person name="Wang S."/>
            <person name="Wang H."/>
            <person name="Wang A."/>
            <person name="Jiang F."/>
            <person name="Liu H."/>
            <person name="Zhao H."/>
            <person name="Xu D."/>
            <person name="Zhang Y."/>
        </authorList>
    </citation>
    <scope>NUCLEOTIDE SEQUENCE [LARGE SCALE GENOMIC DNA]</scope>
    <source>
        <strain evidence="2">cv. Niubang</strain>
    </source>
</reference>
<dbReference type="EMBL" id="CM042052">
    <property type="protein sequence ID" value="KAI3718880.1"/>
    <property type="molecule type" value="Genomic_DNA"/>
</dbReference>
<comment type="caution">
    <text evidence="1">The sequence shown here is derived from an EMBL/GenBank/DDBJ whole genome shotgun (WGS) entry which is preliminary data.</text>
</comment>
<organism evidence="1 2">
    <name type="scientific">Arctium lappa</name>
    <name type="common">Greater burdock</name>
    <name type="synonym">Lappa major</name>
    <dbReference type="NCBI Taxonomy" id="4217"/>
    <lineage>
        <taxon>Eukaryota</taxon>
        <taxon>Viridiplantae</taxon>
        <taxon>Streptophyta</taxon>
        <taxon>Embryophyta</taxon>
        <taxon>Tracheophyta</taxon>
        <taxon>Spermatophyta</taxon>
        <taxon>Magnoliopsida</taxon>
        <taxon>eudicotyledons</taxon>
        <taxon>Gunneridae</taxon>
        <taxon>Pentapetalae</taxon>
        <taxon>asterids</taxon>
        <taxon>campanulids</taxon>
        <taxon>Asterales</taxon>
        <taxon>Asteraceae</taxon>
        <taxon>Carduoideae</taxon>
        <taxon>Cardueae</taxon>
        <taxon>Arctiinae</taxon>
        <taxon>Arctium</taxon>
    </lineage>
</organism>
<dbReference type="Proteomes" id="UP001055879">
    <property type="component" value="Linkage Group LG06"/>
</dbReference>
<protein>
    <submittedName>
        <fullName evidence="1">Uncharacterized protein</fullName>
    </submittedName>
</protein>
<sequence length="118" mass="13220">MAAKHESDSSYYRRYLTARNGTDSGHQKLTYWEDWSTKLTPTTRSGGLVVEPGTHRSKAVDPIMVNTACREKTSQFRPWFAKRLTDNGCRRLPTMVGQQHRGGSHGNSRQKGSSPAPV</sequence>
<evidence type="ECO:0000313" key="2">
    <source>
        <dbReference type="Proteomes" id="UP001055879"/>
    </source>
</evidence>
<keyword evidence="2" id="KW-1185">Reference proteome</keyword>
<evidence type="ECO:0000313" key="1">
    <source>
        <dbReference type="EMBL" id="KAI3718880.1"/>
    </source>
</evidence>
<proteinExistence type="predicted"/>
<reference evidence="1 2" key="2">
    <citation type="journal article" date="2022" name="Mol. Ecol. Resour.">
        <title>The genomes of chicory, endive, great burdock and yacon provide insights into Asteraceae paleo-polyploidization history and plant inulin production.</title>
        <authorList>
            <person name="Fan W."/>
            <person name="Wang S."/>
            <person name="Wang H."/>
            <person name="Wang A."/>
            <person name="Jiang F."/>
            <person name="Liu H."/>
            <person name="Zhao H."/>
            <person name="Xu D."/>
            <person name="Zhang Y."/>
        </authorList>
    </citation>
    <scope>NUCLEOTIDE SEQUENCE [LARGE SCALE GENOMIC DNA]</scope>
    <source>
        <strain evidence="2">cv. Niubang</strain>
    </source>
</reference>
<gene>
    <name evidence="1" type="ORF">L6452_19765</name>
</gene>